<evidence type="ECO:0000313" key="2">
    <source>
        <dbReference type="Proteomes" id="UP000467700"/>
    </source>
</evidence>
<dbReference type="OrthoDB" id="3046903at2759"/>
<organism evidence="1 2">
    <name type="scientific">Cyclocybe aegerita</name>
    <name type="common">Black poplar mushroom</name>
    <name type="synonym">Agrocybe aegerita</name>
    <dbReference type="NCBI Taxonomy" id="1973307"/>
    <lineage>
        <taxon>Eukaryota</taxon>
        <taxon>Fungi</taxon>
        <taxon>Dikarya</taxon>
        <taxon>Basidiomycota</taxon>
        <taxon>Agaricomycotina</taxon>
        <taxon>Agaricomycetes</taxon>
        <taxon>Agaricomycetidae</taxon>
        <taxon>Agaricales</taxon>
        <taxon>Agaricineae</taxon>
        <taxon>Bolbitiaceae</taxon>
        <taxon>Cyclocybe</taxon>
    </lineage>
</organism>
<proteinExistence type="predicted"/>
<dbReference type="CDD" id="cd09272">
    <property type="entry name" value="RNase_HI_RT_Ty1"/>
    <property type="match status" value="1"/>
</dbReference>
<sequence length="389" mass="43038">MSILLSIGLIHCEADHGVFFAYWSSLPDPCITLPADGSPLYLVVPVHVNDSLGVTNSVPLYKWFITRLQEHICIKDLGPCSRFLSVSIIYDCPSCRLWFSSHLYIGELLEDWNLATCKPLPTPLPSSSYDASSHLGVKVVPAQCGALPQQHLDTIKQDYQHLVGCLLYLTVTTHPDIAFAAMWLGQFSSDPTCDHLVMAKHTLRYLAGTKDLALCFGAPSSSVPESLRGFLQNVGCLDADWASNDDRRSISGYCFYFEGSLVSWSTVKQKSIALSSTEAEYYAMTHTFHEAIWLCLLLSILNFPVPHPFPILSDNQAALKLASSLSISSCSKHIDIRHHFIRSHLSNSSFSASWIPTADMPADIFIKSLPFSTFSRHCDILGLVIPPTL</sequence>
<dbReference type="PANTHER" id="PTHR11439">
    <property type="entry name" value="GAG-POL-RELATED RETROTRANSPOSON"/>
    <property type="match status" value="1"/>
</dbReference>
<evidence type="ECO:0000313" key="1">
    <source>
        <dbReference type="EMBL" id="CAA7268325.1"/>
    </source>
</evidence>
<protein>
    <submittedName>
        <fullName evidence="1">Uncharacterized protein</fullName>
    </submittedName>
</protein>
<gene>
    <name evidence="1" type="ORF">AAE3_LOCUS10742</name>
</gene>
<dbReference type="EMBL" id="CACVBS010000068">
    <property type="protein sequence ID" value="CAA7268325.1"/>
    <property type="molecule type" value="Genomic_DNA"/>
</dbReference>
<name>A0A8S0W360_CYCAE</name>
<accession>A0A8S0W360</accession>
<dbReference type="Proteomes" id="UP000467700">
    <property type="component" value="Unassembled WGS sequence"/>
</dbReference>
<dbReference type="PANTHER" id="PTHR11439:SF463">
    <property type="entry name" value="REVERSE TRANSCRIPTASE TY1_COPIA-TYPE DOMAIN-CONTAINING PROTEIN"/>
    <property type="match status" value="1"/>
</dbReference>
<keyword evidence="2" id="KW-1185">Reference proteome</keyword>
<reference evidence="1 2" key="1">
    <citation type="submission" date="2020-01" db="EMBL/GenBank/DDBJ databases">
        <authorList>
            <person name="Gupta K D."/>
        </authorList>
    </citation>
    <scope>NUCLEOTIDE SEQUENCE [LARGE SCALE GENOMIC DNA]</scope>
</reference>
<comment type="caution">
    <text evidence="1">The sequence shown here is derived from an EMBL/GenBank/DDBJ whole genome shotgun (WGS) entry which is preliminary data.</text>
</comment>
<dbReference type="AlphaFoldDB" id="A0A8S0W360"/>